<dbReference type="AlphaFoldDB" id="A0AAF0ZNU5"/>
<dbReference type="EMBL" id="CP133620">
    <property type="protein sequence ID" value="WMV46021.1"/>
    <property type="molecule type" value="Genomic_DNA"/>
</dbReference>
<dbReference type="PANTHER" id="PTHR31635">
    <property type="entry name" value="REVERSE TRANSCRIPTASE DOMAIN-CONTAINING PROTEIN-RELATED"/>
    <property type="match status" value="1"/>
</dbReference>
<evidence type="ECO:0008006" key="3">
    <source>
        <dbReference type="Google" id="ProtNLM"/>
    </source>
</evidence>
<name>A0AAF0ZNU5_SOLVR</name>
<accession>A0AAF0ZNU5</accession>
<evidence type="ECO:0000313" key="1">
    <source>
        <dbReference type="EMBL" id="WMV46021.1"/>
    </source>
</evidence>
<sequence length="174" mass="20638">MQKRRRSHGDKGDSSVIREEIVKFYQKLYTESEIWRRQFNHRSGVVISEEDNLMLECQFSEAEIKECVMACARDKAPGPDGFTMAFFTNCWEIIHIRWHLLRARQIMDAIVIANECVDVRQISNAPSILCKLDIEKAYDHLNWGFLWKTLENMGFGERWMDQILHHYSEIFSFD</sequence>
<proteinExistence type="predicted"/>
<evidence type="ECO:0000313" key="2">
    <source>
        <dbReference type="Proteomes" id="UP001234989"/>
    </source>
</evidence>
<reference evidence="1" key="1">
    <citation type="submission" date="2023-08" db="EMBL/GenBank/DDBJ databases">
        <title>A de novo genome assembly of Solanum verrucosum Schlechtendal, a Mexican diploid species geographically isolated from the other diploid A-genome species in potato relatives.</title>
        <authorList>
            <person name="Hosaka K."/>
        </authorList>
    </citation>
    <scope>NUCLEOTIDE SEQUENCE</scope>
    <source>
        <tissue evidence="1">Young leaves</tissue>
    </source>
</reference>
<dbReference type="PANTHER" id="PTHR31635:SF196">
    <property type="entry name" value="REVERSE TRANSCRIPTASE DOMAIN-CONTAINING PROTEIN-RELATED"/>
    <property type="match status" value="1"/>
</dbReference>
<protein>
    <recommendedName>
        <fullName evidence="3">Reverse transcriptase domain-containing protein</fullName>
    </recommendedName>
</protein>
<organism evidence="1 2">
    <name type="scientific">Solanum verrucosum</name>
    <dbReference type="NCBI Taxonomy" id="315347"/>
    <lineage>
        <taxon>Eukaryota</taxon>
        <taxon>Viridiplantae</taxon>
        <taxon>Streptophyta</taxon>
        <taxon>Embryophyta</taxon>
        <taxon>Tracheophyta</taxon>
        <taxon>Spermatophyta</taxon>
        <taxon>Magnoliopsida</taxon>
        <taxon>eudicotyledons</taxon>
        <taxon>Gunneridae</taxon>
        <taxon>Pentapetalae</taxon>
        <taxon>asterids</taxon>
        <taxon>lamiids</taxon>
        <taxon>Solanales</taxon>
        <taxon>Solanaceae</taxon>
        <taxon>Solanoideae</taxon>
        <taxon>Solaneae</taxon>
        <taxon>Solanum</taxon>
    </lineage>
</organism>
<dbReference type="Proteomes" id="UP001234989">
    <property type="component" value="Chromosome 9"/>
</dbReference>
<keyword evidence="2" id="KW-1185">Reference proteome</keyword>
<gene>
    <name evidence="1" type="ORF">MTR67_039406</name>
</gene>